<evidence type="ECO:0000313" key="9">
    <source>
        <dbReference type="Proteomes" id="UP000009046"/>
    </source>
</evidence>
<dbReference type="EnsemblMetazoa" id="PHUM318490-RA">
    <property type="protein sequence ID" value="PHUM318490-PA"/>
    <property type="gene ID" value="PHUM318490"/>
</dbReference>
<dbReference type="GO" id="GO:0005764">
    <property type="term" value="C:lysosome"/>
    <property type="evidence" value="ECO:0007669"/>
    <property type="project" value="TreeGrafter"/>
</dbReference>
<evidence type="ECO:0000256" key="4">
    <source>
        <dbReference type="ARBA" id="ARBA00022801"/>
    </source>
</evidence>
<dbReference type="FunFam" id="2.40.70.10:FF:000115">
    <property type="entry name" value="Lysosomal aspartic protease"/>
    <property type="match status" value="1"/>
</dbReference>
<dbReference type="Proteomes" id="UP000009046">
    <property type="component" value="Unassembled WGS sequence"/>
</dbReference>
<dbReference type="PANTHER" id="PTHR47966:SF51">
    <property type="entry name" value="BETA-SITE APP-CLEAVING ENZYME, ISOFORM A-RELATED"/>
    <property type="match status" value="1"/>
</dbReference>
<evidence type="ECO:0000313" key="7">
    <source>
        <dbReference type="EMBL" id="EEB14678.1"/>
    </source>
</evidence>
<evidence type="ECO:0000256" key="1">
    <source>
        <dbReference type="ARBA" id="ARBA00007447"/>
    </source>
</evidence>
<evidence type="ECO:0000256" key="3">
    <source>
        <dbReference type="ARBA" id="ARBA00022750"/>
    </source>
</evidence>
<gene>
    <name evidence="8" type="primary">8236053</name>
    <name evidence="7" type="ORF">Phum_PHUM318490</name>
</gene>
<dbReference type="EC" id="3.4.23.5" evidence="7"/>
<dbReference type="InterPro" id="IPR021109">
    <property type="entry name" value="Peptidase_aspartic_dom_sf"/>
</dbReference>
<organism>
    <name type="scientific">Pediculus humanus subsp. corporis</name>
    <name type="common">Body louse</name>
    <dbReference type="NCBI Taxonomy" id="121224"/>
    <lineage>
        <taxon>Eukaryota</taxon>
        <taxon>Metazoa</taxon>
        <taxon>Ecdysozoa</taxon>
        <taxon>Arthropoda</taxon>
        <taxon>Hexapoda</taxon>
        <taxon>Insecta</taxon>
        <taxon>Pterygota</taxon>
        <taxon>Neoptera</taxon>
        <taxon>Paraneoptera</taxon>
        <taxon>Psocodea</taxon>
        <taxon>Troctomorpha</taxon>
        <taxon>Phthiraptera</taxon>
        <taxon>Anoplura</taxon>
        <taxon>Pediculidae</taxon>
        <taxon>Pediculus</taxon>
    </lineage>
</organism>
<feature type="domain" description="Peptidase A1" evidence="6">
    <location>
        <begin position="1"/>
        <end position="307"/>
    </location>
</feature>
<dbReference type="InParanoid" id="E0VMS2"/>
<dbReference type="InterPro" id="IPR033121">
    <property type="entry name" value="PEPTIDASE_A1"/>
</dbReference>
<evidence type="ECO:0000256" key="5">
    <source>
        <dbReference type="PIRSR" id="PIRSR601461-2"/>
    </source>
</evidence>
<feature type="disulfide bond" evidence="5">
    <location>
        <begin position="230"/>
        <end position="267"/>
    </location>
</feature>
<keyword evidence="3" id="KW-0064">Aspartyl protease</keyword>
<dbReference type="PROSITE" id="PS51767">
    <property type="entry name" value="PEPTIDASE_A1"/>
    <property type="match status" value="1"/>
</dbReference>
<dbReference type="PANTHER" id="PTHR47966">
    <property type="entry name" value="BETA-SITE APP-CLEAVING ENZYME, ISOFORM A-RELATED"/>
    <property type="match status" value="1"/>
</dbReference>
<keyword evidence="9" id="KW-1185">Reference proteome</keyword>
<protein>
    <submittedName>
        <fullName evidence="7">Lysosomal aspartic protease, putative</fullName>
        <ecNumber evidence="7">3.4.23.5</ecNumber>
    </submittedName>
</protein>
<comment type="similarity">
    <text evidence="1">Belongs to the peptidase A1 family.</text>
</comment>
<sequence length="311" mass="35347">MFDTSVTHSWITSDLCSPFLYPACATKRKYNSLQSSTYIPSGKNFIINDDKGFIKGFVSIDKFHVGHVNATNQTFVEGEEISALHLMNSEIDGVVGLGFGFNEGNKIFPFFLNLLRNNPSFKEMFSFYFNRDETTSKGGTLLFGDVNDQLKFTYVTVTNKYIWEFKMDKIILNNTTPFSKRSVVICPRGCSAFPNTGDVLIYGPKKDIKQINRFFGALFIPYLNRYEISCNIIHKLPKIIFVINDTNFTLSGIDYIEQMTLGSVRVCLSAFSSFRINSNYSGWGLGISFLSRFYSTYNVEKKLIGFSQNSH</sequence>
<dbReference type="CTD" id="8236053"/>
<dbReference type="KEGG" id="phu:Phum_PHUM318490"/>
<dbReference type="InterPro" id="IPR001461">
    <property type="entry name" value="Aspartic_peptidase_A1"/>
</dbReference>
<accession>E0VMS2</accession>
<dbReference type="OrthoDB" id="771136at2759"/>
<name>E0VMS2_PEDHC</name>
<dbReference type="GO" id="GO:0004190">
    <property type="term" value="F:aspartic-type endopeptidase activity"/>
    <property type="evidence" value="ECO:0007669"/>
    <property type="project" value="UniProtKB-KW"/>
</dbReference>
<dbReference type="EMBL" id="DS235324">
    <property type="protein sequence ID" value="EEB14678.1"/>
    <property type="molecule type" value="Genomic_DNA"/>
</dbReference>
<dbReference type="Gene3D" id="2.40.70.10">
    <property type="entry name" value="Acid Proteases"/>
    <property type="match status" value="2"/>
</dbReference>
<dbReference type="GeneID" id="8236053"/>
<dbReference type="eggNOG" id="KOG1339">
    <property type="taxonomic scope" value="Eukaryota"/>
</dbReference>
<evidence type="ECO:0000313" key="8">
    <source>
        <dbReference type="EnsemblMetazoa" id="PHUM318490-PA"/>
    </source>
</evidence>
<reference evidence="8" key="3">
    <citation type="submission" date="2021-02" db="UniProtKB">
        <authorList>
            <consortium name="EnsemblMetazoa"/>
        </authorList>
    </citation>
    <scope>IDENTIFICATION</scope>
    <source>
        <strain evidence="8">USDA</strain>
    </source>
</reference>
<dbReference type="GO" id="GO:0006508">
    <property type="term" value="P:proteolysis"/>
    <property type="evidence" value="ECO:0007669"/>
    <property type="project" value="UniProtKB-KW"/>
</dbReference>
<reference evidence="7" key="1">
    <citation type="submission" date="2007-04" db="EMBL/GenBank/DDBJ databases">
        <title>Annotation of Pediculus humanus corporis strain USDA.</title>
        <authorList>
            <person name="Kirkness E."/>
            <person name="Hannick L."/>
            <person name="Hass B."/>
            <person name="Bruggner R."/>
            <person name="Lawson D."/>
            <person name="Bidwell S."/>
            <person name="Joardar V."/>
            <person name="Caler E."/>
            <person name="Walenz B."/>
            <person name="Inman J."/>
            <person name="Schobel S."/>
            <person name="Galinsky K."/>
            <person name="Amedeo P."/>
            <person name="Strausberg R."/>
        </authorList>
    </citation>
    <scope>NUCLEOTIDE SEQUENCE</scope>
    <source>
        <strain evidence="7">USDA</strain>
    </source>
</reference>
<dbReference type="SUPFAM" id="SSF50630">
    <property type="entry name" value="Acid proteases"/>
    <property type="match status" value="1"/>
</dbReference>
<proteinExistence type="inferred from homology"/>
<dbReference type="OMA" id="WELGGAF"/>
<dbReference type="Gene3D" id="2.60.40.1960">
    <property type="match status" value="1"/>
</dbReference>
<dbReference type="VEuPathDB" id="VectorBase:PHUM318490"/>
<dbReference type="EMBL" id="AAZO01003700">
    <property type="status" value="NOT_ANNOTATED_CDS"/>
    <property type="molecule type" value="Genomic_DNA"/>
</dbReference>
<dbReference type="STRING" id="121224.E0VMS2"/>
<evidence type="ECO:0000256" key="2">
    <source>
        <dbReference type="ARBA" id="ARBA00022670"/>
    </source>
</evidence>
<dbReference type="RefSeq" id="XP_002427416.1">
    <property type="nucleotide sequence ID" value="XM_002427371.1"/>
</dbReference>
<keyword evidence="2 7" id="KW-0645">Protease</keyword>
<dbReference type="HOGENOM" id="CLU_013253_3_2_1"/>
<keyword evidence="5" id="KW-1015">Disulfide bond</keyword>
<dbReference type="Pfam" id="PF00026">
    <property type="entry name" value="Asp"/>
    <property type="match status" value="1"/>
</dbReference>
<dbReference type="AlphaFoldDB" id="E0VMS2"/>
<reference evidence="7" key="2">
    <citation type="submission" date="2007-04" db="EMBL/GenBank/DDBJ databases">
        <title>The genome of the human body louse.</title>
        <authorList>
            <consortium name="The Human Body Louse Genome Consortium"/>
            <person name="Kirkness E."/>
            <person name="Walenz B."/>
            <person name="Hass B."/>
            <person name="Bruggner R."/>
            <person name="Strausberg R."/>
        </authorList>
    </citation>
    <scope>NUCLEOTIDE SEQUENCE</scope>
    <source>
        <strain evidence="7">USDA</strain>
    </source>
</reference>
<evidence type="ECO:0000259" key="6">
    <source>
        <dbReference type="PROSITE" id="PS51767"/>
    </source>
</evidence>
<keyword evidence="4 7" id="KW-0378">Hydrolase</keyword>